<name>A0A0G1K5P1_9BACT</name>
<dbReference type="InterPro" id="IPR050188">
    <property type="entry name" value="RluA_PseudoU_synthase"/>
</dbReference>
<evidence type="ECO:0000313" key="5">
    <source>
        <dbReference type="Proteomes" id="UP000034889"/>
    </source>
</evidence>
<dbReference type="GO" id="GO:0000455">
    <property type="term" value="P:enzyme-directed rRNA pseudouridine synthesis"/>
    <property type="evidence" value="ECO:0007669"/>
    <property type="project" value="TreeGrafter"/>
</dbReference>
<dbReference type="AlphaFoldDB" id="A0A0G1K5P1"/>
<evidence type="ECO:0000256" key="1">
    <source>
        <dbReference type="ARBA" id="ARBA00010876"/>
    </source>
</evidence>
<dbReference type="SUPFAM" id="SSF55120">
    <property type="entry name" value="Pseudouridine synthase"/>
    <property type="match status" value="1"/>
</dbReference>
<evidence type="ECO:0000313" key="4">
    <source>
        <dbReference type="EMBL" id="KKT79061.1"/>
    </source>
</evidence>
<protein>
    <submittedName>
        <fullName evidence="4">Pseudouridine synthase</fullName>
    </submittedName>
</protein>
<dbReference type="InterPro" id="IPR006224">
    <property type="entry name" value="PsdUridine_synth_RluA-like_CS"/>
</dbReference>
<comment type="caution">
    <text evidence="4">The sequence shown here is derived from an EMBL/GenBank/DDBJ whole genome shotgun (WGS) entry which is preliminary data.</text>
</comment>
<feature type="domain" description="Pseudouridine synthase RsuA/RluA-like" evidence="3">
    <location>
        <begin position="20"/>
        <end position="146"/>
    </location>
</feature>
<evidence type="ECO:0000259" key="3">
    <source>
        <dbReference type="Pfam" id="PF00849"/>
    </source>
</evidence>
<dbReference type="PANTHER" id="PTHR21600:SF44">
    <property type="entry name" value="RIBOSOMAL LARGE SUBUNIT PSEUDOURIDINE SYNTHASE D"/>
    <property type="match status" value="1"/>
</dbReference>
<dbReference type="GO" id="GO:0009982">
    <property type="term" value="F:pseudouridine synthase activity"/>
    <property type="evidence" value="ECO:0007669"/>
    <property type="project" value="InterPro"/>
</dbReference>
<dbReference type="InterPro" id="IPR006145">
    <property type="entry name" value="PsdUridine_synth_RsuA/RluA"/>
</dbReference>
<proteinExistence type="inferred from homology"/>
<dbReference type="InterPro" id="IPR020103">
    <property type="entry name" value="PsdUridine_synth_cat_dom_sf"/>
</dbReference>
<dbReference type="PANTHER" id="PTHR21600">
    <property type="entry name" value="MITOCHONDRIAL RNA PSEUDOURIDINE SYNTHASE"/>
    <property type="match status" value="1"/>
</dbReference>
<dbReference type="Pfam" id="PF00849">
    <property type="entry name" value="PseudoU_synth_2"/>
    <property type="match status" value="1"/>
</dbReference>
<organism evidence="4 5">
    <name type="scientific">Candidatus Giovannonibacteria bacterium GW2011_GWC2_44_8</name>
    <dbReference type="NCBI Taxonomy" id="1618657"/>
    <lineage>
        <taxon>Bacteria</taxon>
        <taxon>Candidatus Giovannoniibacteriota</taxon>
    </lineage>
</organism>
<dbReference type="Proteomes" id="UP000034889">
    <property type="component" value="Unassembled WGS sequence"/>
</dbReference>
<dbReference type="GO" id="GO:0140098">
    <property type="term" value="F:catalytic activity, acting on RNA"/>
    <property type="evidence" value="ECO:0007669"/>
    <property type="project" value="UniProtKB-ARBA"/>
</dbReference>
<comment type="similarity">
    <text evidence="1">Belongs to the pseudouridine synthase RluA family.</text>
</comment>
<keyword evidence="2" id="KW-0413">Isomerase</keyword>
<dbReference type="EMBL" id="LCJM01000005">
    <property type="protein sequence ID" value="KKT79061.1"/>
    <property type="molecule type" value="Genomic_DNA"/>
</dbReference>
<evidence type="ECO:0000256" key="2">
    <source>
        <dbReference type="ARBA" id="ARBA00023235"/>
    </source>
</evidence>
<dbReference type="PROSITE" id="PS01129">
    <property type="entry name" value="PSI_RLU"/>
    <property type="match status" value="1"/>
</dbReference>
<dbReference type="GO" id="GO:0003723">
    <property type="term" value="F:RNA binding"/>
    <property type="evidence" value="ECO:0007669"/>
    <property type="project" value="InterPro"/>
</dbReference>
<dbReference type="Gene3D" id="3.30.2350.10">
    <property type="entry name" value="Pseudouridine synthase"/>
    <property type="match status" value="1"/>
</dbReference>
<sequence>MQKIYEDDNLLAANKPAGENFYWALKERPELLIVHRLDKETSGVILFAKNEKAQEYLRDLFKSRLIQKSYKVLVVGKFKDNSGRIELSIGRSKKTPLKRVAIGEKRGTIREALTEYKVIKRFNDFTFVEALPKTGRTHQIRSHFAAIGHPVVCDKLYSGKRYMCPGGLARQFLHASSIEFSLPASPAASQGGPSGAKIKLEADMPEDLERALQEIGTCDKNNKS</sequence>
<reference evidence="4 5" key="1">
    <citation type="journal article" date="2015" name="Nature">
        <title>rRNA introns, odd ribosomes, and small enigmatic genomes across a large radiation of phyla.</title>
        <authorList>
            <person name="Brown C.T."/>
            <person name="Hug L.A."/>
            <person name="Thomas B.C."/>
            <person name="Sharon I."/>
            <person name="Castelle C.J."/>
            <person name="Singh A."/>
            <person name="Wilkins M.J."/>
            <person name="Williams K.H."/>
            <person name="Banfield J.F."/>
        </authorList>
    </citation>
    <scope>NUCLEOTIDE SEQUENCE [LARGE SCALE GENOMIC DNA]</scope>
</reference>
<accession>A0A0G1K5P1</accession>
<dbReference type="CDD" id="cd02869">
    <property type="entry name" value="PseudoU_synth_RluA_like"/>
    <property type="match status" value="1"/>
</dbReference>
<gene>
    <name evidence="4" type="ORF">UW74_C0005G0007</name>
</gene>